<dbReference type="Proteomes" id="UP000013827">
    <property type="component" value="Unassembled WGS sequence"/>
</dbReference>
<dbReference type="HOGENOM" id="CLU_759903_0_0_1"/>
<protein>
    <submittedName>
        <fullName evidence="2">Uncharacterized protein</fullName>
    </submittedName>
</protein>
<reference evidence="2" key="2">
    <citation type="submission" date="2024-10" db="UniProtKB">
        <authorList>
            <consortium name="EnsemblProtists"/>
        </authorList>
    </citation>
    <scope>IDENTIFICATION</scope>
</reference>
<feature type="region of interest" description="Disordered" evidence="1">
    <location>
        <begin position="50"/>
        <end position="72"/>
    </location>
</feature>
<organism evidence="2 3">
    <name type="scientific">Emiliania huxleyi (strain CCMP1516)</name>
    <dbReference type="NCBI Taxonomy" id="280463"/>
    <lineage>
        <taxon>Eukaryota</taxon>
        <taxon>Haptista</taxon>
        <taxon>Haptophyta</taxon>
        <taxon>Prymnesiophyceae</taxon>
        <taxon>Isochrysidales</taxon>
        <taxon>Noelaerhabdaceae</taxon>
        <taxon>Emiliania</taxon>
    </lineage>
</organism>
<name>A0A0D3IU81_EMIH1</name>
<feature type="compositionally biased region" description="Pro residues" evidence="1">
    <location>
        <begin position="243"/>
        <end position="252"/>
    </location>
</feature>
<dbReference type="AlphaFoldDB" id="A0A0D3IU81"/>
<feature type="region of interest" description="Disordered" evidence="1">
    <location>
        <begin position="322"/>
        <end position="365"/>
    </location>
</feature>
<evidence type="ECO:0000313" key="2">
    <source>
        <dbReference type="EnsemblProtists" id="EOD14816"/>
    </source>
</evidence>
<accession>A0A0D3IU81</accession>
<dbReference type="KEGG" id="ehx:EMIHUDRAFT_448232"/>
<reference evidence="3" key="1">
    <citation type="journal article" date="2013" name="Nature">
        <title>Pan genome of the phytoplankton Emiliania underpins its global distribution.</title>
        <authorList>
            <person name="Read B.A."/>
            <person name="Kegel J."/>
            <person name="Klute M.J."/>
            <person name="Kuo A."/>
            <person name="Lefebvre S.C."/>
            <person name="Maumus F."/>
            <person name="Mayer C."/>
            <person name="Miller J."/>
            <person name="Monier A."/>
            <person name="Salamov A."/>
            <person name="Young J."/>
            <person name="Aguilar M."/>
            <person name="Claverie J.M."/>
            <person name="Frickenhaus S."/>
            <person name="Gonzalez K."/>
            <person name="Herman E.K."/>
            <person name="Lin Y.C."/>
            <person name="Napier J."/>
            <person name="Ogata H."/>
            <person name="Sarno A.F."/>
            <person name="Shmutz J."/>
            <person name="Schroeder D."/>
            <person name="de Vargas C."/>
            <person name="Verret F."/>
            <person name="von Dassow P."/>
            <person name="Valentin K."/>
            <person name="Van de Peer Y."/>
            <person name="Wheeler G."/>
            <person name="Dacks J.B."/>
            <person name="Delwiche C.F."/>
            <person name="Dyhrman S.T."/>
            <person name="Glockner G."/>
            <person name="John U."/>
            <person name="Richards T."/>
            <person name="Worden A.Z."/>
            <person name="Zhang X."/>
            <person name="Grigoriev I.V."/>
            <person name="Allen A.E."/>
            <person name="Bidle K."/>
            <person name="Borodovsky M."/>
            <person name="Bowler C."/>
            <person name="Brownlee C."/>
            <person name="Cock J.M."/>
            <person name="Elias M."/>
            <person name="Gladyshev V.N."/>
            <person name="Groth M."/>
            <person name="Guda C."/>
            <person name="Hadaegh A."/>
            <person name="Iglesias-Rodriguez M.D."/>
            <person name="Jenkins J."/>
            <person name="Jones B.M."/>
            <person name="Lawson T."/>
            <person name="Leese F."/>
            <person name="Lindquist E."/>
            <person name="Lobanov A."/>
            <person name="Lomsadze A."/>
            <person name="Malik S.B."/>
            <person name="Marsh M.E."/>
            <person name="Mackinder L."/>
            <person name="Mock T."/>
            <person name="Mueller-Roeber B."/>
            <person name="Pagarete A."/>
            <person name="Parker M."/>
            <person name="Probert I."/>
            <person name="Quesneville H."/>
            <person name="Raines C."/>
            <person name="Rensing S.A."/>
            <person name="Riano-Pachon D.M."/>
            <person name="Richier S."/>
            <person name="Rokitta S."/>
            <person name="Shiraiwa Y."/>
            <person name="Soanes D.M."/>
            <person name="van der Giezen M."/>
            <person name="Wahlund T.M."/>
            <person name="Williams B."/>
            <person name="Wilson W."/>
            <person name="Wolfe G."/>
            <person name="Wurch L.L."/>
        </authorList>
    </citation>
    <scope>NUCLEOTIDE SEQUENCE</scope>
</reference>
<keyword evidence="3" id="KW-1185">Reference proteome</keyword>
<evidence type="ECO:0000313" key="3">
    <source>
        <dbReference type="Proteomes" id="UP000013827"/>
    </source>
</evidence>
<dbReference type="RefSeq" id="XP_005767245.1">
    <property type="nucleotide sequence ID" value="XM_005767188.1"/>
</dbReference>
<dbReference type="GeneID" id="17261100"/>
<proteinExistence type="predicted"/>
<dbReference type="EnsemblProtists" id="EOD14816">
    <property type="protein sequence ID" value="EOD14816"/>
    <property type="gene ID" value="EMIHUDRAFT_448232"/>
</dbReference>
<dbReference type="PaxDb" id="2903-EOD14816"/>
<feature type="compositionally biased region" description="Basic and acidic residues" evidence="1">
    <location>
        <begin position="257"/>
        <end position="270"/>
    </location>
</feature>
<sequence length="365" mass="40042">IYTKPSNGRLSPPEGADGERLGRLAVVAVHRLQPYQLERRVVRQPGVPCRLQSGWRPPPRDRQDGAPAGGRCRRAPLVATHLGRRRPPTAHRARRGRPLASRALWAAVVRAGAALAGRGAPAVQLPAVQRAGSVRRPHRVRGPALRPVRWKLPQRLGARRLERVLSRLQPAAAKLASQGHPRAVGGVLPRAGARRQWQDARRGLVSAGAALPAGRRLAPRAPCPPRLANRRRRDGAALRPRLLPGPVPPCAPRHPRERADDACARGDASRQPRSRLLAKVRPRATLRRTPPRRVPLPTLARRLSGLRGRPPDAATHRNLVRLRRARDAPQGGKGPRRAARRDPLLVAAGLLTPRRRERARAWPGV</sequence>
<evidence type="ECO:0000256" key="1">
    <source>
        <dbReference type="SAM" id="MobiDB-lite"/>
    </source>
</evidence>
<feature type="region of interest" description="Disordered" evidence="1">
    <location>
        <begin position="215"/>
        <end position="274"/>
    </location>
</feature>